<dbReference type="InterPro" id="IPR023996">
    <property type="entry name" value="TonB-dep_OMP_SusC/RagA"/>
</dbReference>
<evidence type="ECO:0000256" key="7">
    <source>
        <dbReference type="PROSITE-ProRule" id="PRU01360"/>
    </source>
</evidence>
<dbReference type="RefSeq" id="WP_386781798.1">
    <property type="nucleotide sequence ID" value="NZ_JBHTIC010000006.1"/>
</dbReference>
<dbReference type="SUPFAM" id="SSF56935">
    <property type="entry name" value="Porins"/>
    <property type="match status" value="1"/>
</dbReference>
<keyword evidence="8" id="KW-1133">Transmembrane helix</keyword>
<comment type="similarity">
    <text evidence="7">Belongs to the TonB-dependent receptor family.</text>
</comment>
<organism evidence="10 11">
    <name type="scientific">Lutibacter aestuarii</name>
    <dbReference type="NCBI Taxonomy" id="861111"/>
    <lineage>
        <taxon>Bacteria</taxon>
        <taxon>Pseudomonadati</taxon>
        <taxon>Bacteroidota</taxon>
        <taxon>Flavobacteriia</taxon>
        <taxon>Flavobacteriales</taxon>
        <taxon>Flavobacteriaceae</taxon>
        <taxon>Lutibacter</taxon>
    </lineage>
</organism>
<evidence type="ECO:0000313" key="11">
    <source>
        <dbReference type="Proteomes" id="UP001597032"/>
    </source>
</evidence>
<dbReference type="InterPro" id="IPR023997">
    <property type="entry name" value="TonB-dep_OMP_SusC/RagA_CS"/>
</dbReference>
<dbReference type="EMBL" id="JBHTIC010000006">
    <property type="protein sequence ID" value="MFD0761648.1"/>
    <property type="molecule type" value="Genomic_DNA"/>
</dbReference>
<dbReference type="InterPro" id="IPR037066">
    <property type="entry name" value="Plug_dom_sf"/>
</dbReference>
<evidence type="ECO:0000256" key="1">
    <source>
        <dbReference type="ARBA" id="ARBA00004571"/>
    </source>
</evidence>
<gene>
    <name evidence="10" type="ORF">ACFQZW_06100</name>
</gene>
<keyword evidence="4 7" id="KW-0812">Transmembrane</keyword>
<dbReference type="PROSITE" id="PS52016">
    <property type="entry name" value="TONB_DEPENDENT_REC_3"/>
    <property type="match status" value="1"/>
</dbReference>
<accession>A0ABW2Z4A3</accession>
<dbReference type="Proteomes" id="UP001597032">
    <property type="component" value="Unassembled WGS sequence"/>
</dbReference>
<dbReference type="Pfam" id="PF07715">
    <property type="entry name" value="Plug"/>
    <property type="match status" value="1"/>
</dbReference>
<dbReference type="InterPro" id="IPR036942">
    <property type="entry name" value="Beta-barrel_TonB_sf"/>
</dbReference>
<reference evidence="11" key="1">
    <citation type="journal article" date="2019" name="Int. J. Syst. Evol. Microbiol.">
        <title>The Global Catalogue of Microorganisms (GCM) 10K type strain sequencing project: providing services to taxonomists for standard genome sequencing and annotation.</title>
        <authorList>
            <consortium name="The Broad Institute Genomics Platform"/>
            <consortium name="The Broad Institute Genome Sequencing Center for Infectious Disease"/>
            <person name="Wu L."/>
            <person name="Ma J."/>
        </authorList>
    </citation>
    <scope>NUCLEOTIDE SEQUENCE [LARGE SCALE GENOMIC DNA]</scope>
    <source>
        <strain evidence="11">CCUG 60022</strain>
    </source>
</reference>
<dbReference type="Pfam" id="PF07660">
    <property type="entry name" value="STN"/>
    <property type="match status" value="1"/>
</dbReference>
<keyword evidence="11" id="KW-1185">Reference proteome</keyword>
<sequence length="1174" mass="130218">MKKTEIKVFSRKILFLRIMKIYTILFFVTMAKLFAADAYGQNITINLKNAELKTFFTEIENKTEFNFFYSNNLIDVTKKVSLNVKNQNLSKVLVQLLAKTEIDFRFVKNQIVLFPKNNTSISELIEEIIVNNEEGTNSTKSSDEVIKSKITTVIQNMVSGTVTDATGPLPGVTIVIKGTTKGTQTDFNGKYQIAANKGDVLVFSYVGMKTQSVTVGDSNILNVVMQEDANLLEEVIVTAYGTSKKGDFTGSATQINSDDIGKISLSNVTTAIEGSSAGVTATFGSGQPGSGQDIRIRGFGSFSASSSPLYVVDGIPFTGSINSINPADIESLTILKDASSTALYGNKAANGVVMITTKKGKNRKGQFSLNMSASVIDRSIPEYDRLDAKQYYEIMWEVLRNSEAIPGVDDPADVTAANLYATNNIFEELESNPFNVAFDQIVGIDGNINPNASLLNPDNLDWEDAITRKGFRQNYDMSFQGGTEKSDFYVSLGYLKEEGYILNSDFERISGRVNVNHQATDWLKTGLNVGVSTSQGNQAQATSGQSSSFVNPIRFTRGMGPIYNIYKQSANGDYILDANGDKIYDLDAARPSDANFGRHIVAEIDFNEDLDEITSINGKTFFDITLTEGLVFTINASFDQRHFYNTDYENKYVGDGAPGGRAGRTYNRRTSVGFNQLLNYTKTFNEKHNFKALLAHESLEYKISDLDGSRQQQIADGNSELINFVTTLGLTSVLDNRNDESYFGRLNYDYDGKYFVSASYRQDGSSKFSKETRWGDFWSIGAAWRLDREKFIEDKDWINSLKLRASYGELGNNSGISFYAYQGLYDLGYNNQAEPGILQAGLAAPNLLWEASESSDIALEFRLFDNRFDGVIEFYNRNSDNLLFNVPLPLSSGSTSIPENIGSMYNRGIEVSLNYDILRTDDLTWNFGINAATIKNEFTKLPQEEIINGSKKLMVGHSIYDYWLRDWYGVDPTDGEILYVAEEESTGSSVRTIDGMTLTTDDAQARYHYAGTAIPDLTGSINNNITYKDFNLSFLFTFQIGGEILDSSYQGLMNSGSYGGALSTDILDRWQQPGDITDVPRMDPSNTTDFNATSDRWLTDASYLNLKRVNLSYDLPESILNNIGVSNALVYVSGENIFTSNARKGMSVQQNFNGTVNNVYTPSRILSLGLNVKF</sequence>
<evidence type="ECO:0000256" key="5">
    <source>
        <dbReference type="ARBA" id="ARBA00023136"/>
    </source>
</evidence>
<feature type="transmembrane region" description="Helical" evidence="8">
    <location>
        <begin position="21"/>
        <end position="40"/>
    </location>
</feature>
<dbReference type="SUPFAM" id="SSF49464">
    <property type="entry name" value="Carboxypeptidase regulatory domain-like"/>
    <property type="match status" value="1"/>
</dbReference>
<dbReference type="Pfam" id="PF13715">
    <property type="entry name" value="CarbopepD_reg_2"/>
    <property type="match status" value="1"/>
</dbReference>
<dbReference type="SMART" id="SM00965">
    <property type="entry name" value="STN"/>
    <property type="match status" value="1"/>
</dbReference>
<name>A0ABW2Z4A3_9FLAO</name>
<keyword evidence="3 7" id="KW-1134">Transmembrane beta strand</keyword>
<keyword evidence="10" id="KW-0675">Receptor</keyword>
<protein>
    <submittedName>
        <fullName evidence="10">TonB-dependent receptor</fullName>
    </submittedName>
</protein>
<evidence type="ECO:0000259" key="9">
    <source>
        <dbReference type="SMART" id="SM00965"/>
    </source>
</evidence>
<dbReference type="NCBIfam" id="TIGR04057">
    <property type="entry name" value="SusC_RagA_signa"/>
    <property type="match status" value="1"/>
</dbReference>
<evidence type="ECO:0000313" key="10">
    <source>
        <dbReference type="EMBL" id="MFD0761648.1"/>
    </source>
</evidence>
<evidence type="ECO:0000256" key="2">
    <source>
        <dbReference type="ARBA" id="ARBA00022448"/>
    </source>
</evidence>
<dbReference type="Gene3D" id="2.60.40.1120">
    <property type="entry name" value="Carboxypeptidase-like, regulatory domain"/>
    <property type="match status" value="1"/>
</dbReference>
<keyword evidence="6 7" id="KW-0998">Cell outer membrane</keyword>
<dbReference type="NCBIfam" id="TIGR04056">
    <property type="entry name" value="OMP_RagA_SusC"/>
    <property type="match status" value="1"/>
</dbReference>
<evidence type="ECO:0000256" key="4">
    <source>
        <dbReference type="ARBA" id="ARBA00022692"/>
    </source>
</evidence>
<dbReference type="InterPro" id="IPR011662">
    <property type="entry name" value="Secretin/TonB_short_N"/>
</dbReference>
<evidence type="ECO:0000256" key="8">
    <source>
        <dbReference type="SAM" id="Phobius"/>
    </source>
</evidence>
<dbReference type="Gene3D" id="2.40.170.20">
    <property type="entry name" value="TonB-dependent receptor, beta-barrel domain"/>
    <property type="match status" value="1"/>
</dbReference>
<feature type="domain" description="Secretin/TonB short N-terminal" evidence="9">
    <location>
        <begin position="65"/>
        <end position="116"/>
    </location>
</feature>
<dbReference type="Gene3D" id="2.170.130.10">
    <property type="entry name" value="TonB-dependent receptor, plug domain"/>
    <property type="match status" value="1"/>
</dbReference>
<evidence type="ECO:0000256" key="6">
    <source>
        <dbReference type="ARBA" id="ARBA00023237"/>
    </source>
</evidence>
<dbReference type="InterPro" id="IPR008969">
    <property type="entry name" value="CarboxyPept-like_regulatory"/>
</dbReference>
<dbReference type="InterPro" id="IPR039426">
    <property type="entry name" value="TonB-dep_rcpt-like"/>
</dbReference>
<keyword evidence="2 7" id="KW-0813">Transport</keyword>
<keyword evidence="5 7" id="KW-0472">Membrane</keyword>
<proteinExistence type="inferred from homology"/>
<comment type="subcellular location">
    <subcellularLocation>
        <location evidence="1 7">Cell outer membrane</location>
        <topology evidence="1 7">Multi-pass membrane protein</topology>
    </subcellularLocation>
</comment>
<comment type="caution">
    <text evidence="10">The sequence shown here is derived from an EMBL/GenBank/DDBJ whole genome shotgun (WGS) entry which is preliminary data.</text>
</comment>
<evidence type="ECO:0000256" key="3">
    <source>
        <dbReference type="ARBA" id="ARBA00022452"/>
    </source>
</evidence>
<dbReference type="InterPro" id="IPR012910">
    <property type="entry name" value="Plug_dom"/>
</dbReference>